<keyword evidence="1" id="KW-0732">Signal</keyword>
<comment type="caution">
    <text evidence="2">The sequence shown here is derived from an EMBL/GenBank/DDBJ whole genome shotgun (WGS) entry which is preliminary data.</text>
</comment>
<evidence type="ECO:0008006" key="4">
    <source>
        <dbReference type="Google" id="ProtNLM"/>
    </source>
</evidence>
<dbReference type="Proteomes" id="UP000317717">
    <property type="component" value="Unassembled WGS sequence"/>
</dbReference>
<protein>
    <recommendedName>
        <fullName evidence="4">Lipoprotein</fullName>
    </recommendedName>
</protein>
<dbReference type="PROSITE" id="PS51257">
    <property type="entry name" value="PROKAR_LIPOPROTEIN"/>
    <property type="match status" value="1"/>
</dbReference>
<name>A0A4Y3J9R2_ACIPI</name>
<organism evidence="2 3">
    <name type="scientific">Acinetobacter pittii</name>
    <name type="common">Acinetobacter genomosp. 3</name>
    <dbReference type="NCBI Taxonomy" id="48296"/>
    <lineage>
        <taxon>Bacteria</taxon>
        <taxon>Pseudomonadati</taxon>
        <taxon>Pseudomonadota</taxon>
        <taxon>Gammaproteobacteria</taxon>
        <taxon>Moraxellales</taxon>
        <taxon>Moraxellaceae</taxon>
        <taxon>Acinetobacter</taxon>
        <taxon>Acinetobacter calcoaceticus/baumannii complex</taxon>
    </lineage>
</organism>
<evidence type="ECO:0000256" key="1">
    <source>
        <dbReference type="SAM" id="SignalP"/>
    </source>
</evidence>
<feature type="chain" id="PRO_5021205843" description="Lipoprotein" evidence="1">
    <location>
        <begin position="24"/>
        <end position="142"/>
    </location>
</feature>
<feature type="signal peptide" evidence="1">
    <location>
        <begin position="1"/>
        <end position="23"/>
    </location>
</feature>
<dbReference type="EMBL" id="BJLJ01000006">
    <property type="protein sequence ID" value="GEA67460.1"/>
    <property type="molecule type" value="Genomic_DNA"/>
</dbReference>
<evidence type="ECO:0000313" key="2">
    <source>
        <dbReference type="EMBL" id="GEA67460.1"/>
    </source>
</evidence>
<accession>A0A4Y3J9R2</accession>
<sequence length="142" mass="16186">MDNFMKKIIFLGLVLGLFGCSTAPVVSNTAKPIPNERVYNQEYLKKQTLEQAKVTFLRDKGFLGSGCTHDIYVNNEKAFSIRSNEIATIYLEPKYYIFRLETGGGMCPNIATSQETEVKSEAEIEYRILLPSDFNLRLTRMK</sequence>
<evidence type="ECO:0000313" key="3">
    <source>
        <dbReference type="Proteomes" id="UP000317717"/>
    </source>
</evidence>
<reference evidence="2 3" key="1">
    <citation type="submission" date="2019-06" db="EMBL/GenBank/DDBJ databases">
        <title>Whole genome shotgun sequence of Acinetobacter pittii NBRC 110514.</title>
        <authorList>
            <person name="Hosoyama A."/>
            <person name="Uohara A."/>
            <person name="Ohji S."/>
            <person name="Ichikawa N."/>
        </authorList>
    </citation>
    <scope>NUCLEOTIDE SEQUENCE [LARGE SCALE GENOMIC DNA]</scope>
    <source>
        <strain evidence="2 3">NBRC 110514</strain>
    </source>
</reference>
<gene>
    <name evidence="2" type="ORF">PA3_16180</name>
</gene>
<proteinExistence type="predicted"/>
<dbReference type="AlphaFoldDB" id="A0A4Y3J9R2"/>